<reference evidence="8" key="1">
    <citation type="journal article" date="2012" name="PLoS ONE">
        <title>Gene sets for utilization of primary and secondary nutrition supplies in the distal gut of endangered iberian lynx.</title>
        <authorList>
            <person name="Alcaide M."/>
            <person name="Messina E."/>
            <person name="Richter M."/>
            <person name="Bargiela R."/>
            <person name="Peplies J."/>
            <person name="Huws S.A."/>
            <person name="Newbold C.J."/>
            <person name="Golyshin P.N."/>
            <person name="Simon M.A."/>
            <person name="Lopez G."/>
            <person name="Yakimov M.M."/>
            <person name="Ferrer M."/>
        </authorList>
    </citation>
    <scope>NUCLEOTIDE SEQUENCE</scope>
</reference>
<dbReference type="GO" id="GO:0005886">
    <property type="term" value="C:plasma membrane"/>
    <property type="evidence" value="ECO:0007669"/>
    <property type="project" value="UniProtKB-SubCell"/>
</dbReference>
<name>J9C574_9ZZZZ</name>
<comment type="subcellular location">
    <subcellularLocation>
        <location evidence="1">Cell membrane</location>
        <topology evidence="1">Multi-pass membrane protein</topology>
    </subcellularLocation>
</comment>
<evidence type="ECO:0000259" key="7">
    <source>
        <dbReference type="Pfam" id="PF02706"/>
    </source>
</evidence>
<dbReference type="InterPro" id="IPR003856">
    <property type="entry name" value="LPS_length_determ_N"/>
</dbReference>
<evidence type="ECO:0000256" key="2">
    <source>
        <dbReference type="ARBA" id="ARBA00022475"/>
    </source>
</evidence>
<accession>J9C574</accession>
<dbReference type="Pfam" id="PF02706">
    <property type="entry name" value="Wzz"/>
    <property type="match status" value="1"/>
</dbReference>
<feature type="non-terminal residue" evidence="8">
    <location>
        <position position="163"/>
    </location>
</feature>
<keyword evidence="4 6" id="KW-1133">Transmembrane helix</keyword>
<evidence type="ECO:0000256" key="4">
    <source>
        <dbReference type="ARBA" id="ARBA00022989"/>
    </source>
</evidence>
<keyword evidence="2" id="KW-1003">Cell membrane</keyword>
<evidence type="ECO:0000256" key="3">
    <source>
        <dbReference type="ARBA" id="ARBA00022692"/>
    </source>
</evidence>
<organism evidence="8">
    <name type="scientific">gut metagenome</name>
    <dbReference type="NCBI Taxonomy" id="749906"/>
    <lineage>
        <taxon>unclassified sequences</taxon>
        <taxon>metagenomes</taxon>
        <taxon>organismal metagenomes</taxon>
    </lineage>
</organism>
<keyword evidence="5 6" id="KW-0472">Membrane</keyword>
<dbReference type="InterPro" id="IPR050445">
    <property type="entry name" value="Bact_polysacc_biosynth/exp"/>
</dbReference>
<dbReference type="PANTHER" id="PTHR32309:SF13">
    <property type="entry name" value="FERRIC ENTEROBACTIN TRANSPORT PROTEIN FEPE"/>
    <property type="match status" value="1"/>
</dbReference>
<comment type="caution">
    <text evidence="8">The sequence shown here is derived from an EMBL/GenBank/DDBJ whole genome shotgun (WGS) entry which is preliminary data.</text>
</comment>
<evidence type="ECO:0000256" key="1">
    <source>
        <dbReference type="ARBA" id="ARBA00004651"/>
    </source>
</evidence>
<feature type="domain" description="Polysaccharide chain length determinant N-terminal" evidence="7">
    <location>
        <begin position="16"/>
        <end position="111"/>
    </location>
</feature>
<protein>
    <submittedName>
        <fullName evidence="8">Protein containing Lipopolysaccharide biosynthesis domain protein</fullName>
    </submittedName>
</protein>
<evidence type="ECO:0000256" key="6">
    <source>
        <dbReference type="SAM" id="Phobius"/>
    </source>
</evidence>
<keyword evidence="3 6" id="KW-0812">Transmembrane</keyword>
<proteinExistence type="predicted"/>
<dbReference type="GO" id="GO:0004713">
    <property type="term" value="F:protein tyrosine kinase activity"/>
    <property type="evidence" value="ECO:0007669"/>
    <property type="project" value="TreeGrafter"/>
</dbReference>
<dbReference type="AlphaFoldDB" id="J9C574"/>
<feature type="transmembrane region" description="Helical" evidence="6">
    <location>
        <begin position="30"/>
        <end position="49"/>
    </location>
</feature>
<sequence>MIMQQSDIKAGQAENFFNLRDLMFSCLDKWHWFVITLGVALGIATYYLLSTSPVYTRTASVLIKEDGKGKSLAGDISSTFSDMGLVQTSSNVNNELIAFRSPSVMKEVVRRLNLDMNYSLPGRFHDVVAYGSNLPVKVTIGGLDEKQGASFRMTVSGNGAVTL</sequence>
<dbReference type="PANTHER" id="PTHR32309">
    <property type="entry name" value="TYROSINE-PROTEIN KINASE"/>
    <property type="match status" value="1"/>
</dbReference>
<evidence type="ECO:0000313" key="8">
    <source>
        <dbReference type="EMBL" id="EJW94970.1"/>
    </source>
</evidence>
<gene>
    <name evidence="8" type="ORF">EVA_16923</name>
</gene>
<evidence type="ECO:0000256" key="5">
    <source>
        <dbReference type="ARBA" id="ARBA00023136"/>
    </source>
</evidence>
<dbReference type="EMBL" id="AMCI01006077">
    <property type="protein sequence ID" value="EJW94970.1"/>
    <property type="molecule type" value="Genomic_DNA"/>
</dbReference>